<keyword evidence="2" id="KW-1185">Reference proteome</keyword>
<sequence>MPSEGLAAVVGRRIRAVRRMFYVQGSDVDRTEGPIELTFDDGSVLLLDAGTDGEELLVASTPWRDPFAGLTEPEYIDYVAESGKYTAFDVGSEPPYSHLIGAHIAAVSESRLHDDRLRAAVLQVNGSKLAVETLADELLVTWNPT</sequence>
<dbReference type="RefSeq" id="WP_329415333.1">
    <property type="nucleotide sequence ID" value="NZ_CP109441.1"/>
</dbReference>
<organism evidence="1 2">
    <name type="scientific">Nocardia vinacea</name>
    <dbReference type="NCBI Taxonomy" id="96468"/>
    <lineage>
        <taxon>Bacteria</taxon>
        <taxon>Bacillati</taxon>
        <taxon>Actinomycetota</taxon>
        <taxon>Actinomycetes</taxon>
        <taxon>Mycobacteriales</taxon>
        <taxon>Nocardiaceae</taxon>
        <taxon>Nocardia</taxon>
    </lineage>
</organism>
<gene>
    <name evidence="1" type="ORF">OG563_21610</name>
</gene>
<dbReference type="EMBL" id="CP109441">
    <property type="protein sequence ID" value="WUV50561.1"/>
    <property type="molecule type" value="Genomic_DNA"/>
</dbReference>
<proteinExistence type="predicted"/>
<accession>A0ABZ1Z869</accession>
<evidence type="ECO:0000313" key="1">
    <source>
        <dbReference type="EMBL" id="WUV50561.1"/>
    </source>
</evidence>
<evidence type="ECO:0000313" key="2">
    <source>
        <dbReference type="Proteomes" id="UP001432062"/>
    </source>
</evidence>
<name>A0ABZ1Z869_9NOCA</name>
<protein>
    <submittedName>
        <fullName evidence="1">Uncharacterized protein</fullName>
    </submittedName>
</protein>
<reference evidence="1" key="1">
    <citation type="submission" date="2022-10" db="EMBL/GenBank/DDBJ databases">
        <title>The complete genomes of actinobacterial strains from the NBC collection.</title>
        <authorList>
            <person name="Joergensen T.S."/>
            <person name="Alvarez Arevalo M."/>
            <person name="Sterndorff E.B."/>
            <person name="Faurdal D."/>
            <person name="Vuksanovic O."/>
            <person name="Mourched A.-S."/>
            <person name="Charusanti P."/>
            <person name="Shaw S."/>
            <person name="Blin K."/>
            <person name="Weber T."/>
        </authorList>
    </citation>
    <scope>NUCLEOTIDE SEQUENCE</scope>
    <source>
        <strain evidence="1">NBC_01482</strain>
    </source>
</reference>
<dbReference type="Proteomes" id="UP001432062">
    <property type="component" value="Chromosome"/>
</dbReference>